<dbReference type="RefSeq" id="WP_141624946.1">
    <property type="nucleotide sequence ID" value="NZ_CP041242.1"/>
</dbReference>
<gene>
    <name evidence="2" type="ORF">FKV23_00070</name>
</gene>
<dbReference type="AlphaFoldDB" id="A0A514BW51"/>
<reference evidence="2 3" key="1">
    <citation type="submission" date="2019-06" db="EMBL/GenBank/DDBJ databases">
        <title>Lysobacter alkalisoli sp. nov. isolated from saline-alkali soil.</title>
        <authorList>
            <person name="Sun J.-Q."/>
            <person name="Xu L."/>
        </authorList>
    </citation>
    <scope>NUCLEOTIDE SEQUENCE [LARGE SCALE GENOMIC DNA]</scope>
    <source>
        <strain evidence="2 3">SJ-36</strain>
    </source>
</reference>
<name>A0A514BW51_9GAMM</name>
<dbReference type="EMBL" id="CP041242">
    <property type="protein sequence ID" value="QDH71616.1"/>
    <property type="molecule type" value="Genomic_DNA"/>
</dbReference>
<evidence type="ECO:0000256" key="1">
    <source>
        <dbReference type="SAM" id="Phobius"/>
    </source>
</evidence>
<evidence type="ECO:0000313" key="2">
    <source>
        <dbReference type="EMBL" id="QDH71616.1"/>
    </source>
</evidence>
<accession>A0A514BW51</accession>
<keyword evidence="3" id="KW-1185">Reference proteome</keyword>
<dbReference type="KEGG" id="lyj:FKV23_00070"/>
<dbReference type="OrthoDB" id="6028540at2"/>
<dbReference type="Proteomes" id="UP000317199">
    <property type="component" value="Chromosome"/>
</dbReference>
<keyword evidence="1" id="KW-0812">Transmembrane</keyword>
<proteinExistence type="predicted"/>
<organism evidence="2 3">
    <name type="scientific">Marilutibacter alkalisoli</name>
    <dbReference type="NCBI Taxonomy" id="2591633"/>
    <lineage>
        <taxon>Bacteria</taxon>
        <taxon>Pseudomonadati</taxon>
        <taxon>Pseudomonadota</taxon>
        <taxon>Gammaproteobacteria</taxon>
        <taxon>Lysobacterales</taxon>
        <taxon>Lysobacteraceae</taxon>
        <taxon>Marilutibacter</taxon>
    </lineage>
</organism>
<sequence>MPWLLLLLALASLALAFKASTPGVLALWLLVALGLLVAWILGLLSQRVGNASRDASYILDPDELRRMREQAEARKLASQNTPESEH</sequence>
<protein>
    <submittedName>
        <fullName evidence="2">Uncharacterized protein</fullName>
    </submittedName>
</protein>
<keyword evidence="1" id="KW-1133">Transmembrane helix</keyword>
<feature type="transmembrane region" description="Helical" evidence="1">
    <location>
        <begin position="26"/>
        <end position="44"/>
    </location>
</feature>
<evidence type="ECO:0000313" key="3">
    <source>
        <dbReference type="Proteomes" id="UP000317199"/>
    </source>
</evidence>
<keyword evidence="1" id="KW-0472">Membrane</keyword>